<dbReference type="GO" id="GO:0042941">
    <property type="term" value="P:D-alanine transmembrane transport"/>
    <property type="evidence" value="ECO:0007669"/>
    <property type="project" value="TreeGrafter"/>
</dbReference>
<dbReference type="OrthoDB" id="9807115at2"/>
<dbReference type="PANTHER" id="PTHR11795">
    <property type="entry name" value="BRANCHED-CHAIN AMINO ACID TRANSPORT SYSTEM PERMEASE PROTEIN LIVH"/>
    <property type="match status" value="1"/>
</dbReference>
<dbReference type="GO" id="GO:0015192">
    <property type="term" value="F:L-phenylalanine transmembrane transporter activity"/>
    <property type="evidence" value="ECO:0007669"/>
    <property type="project" value="TreeGrafter"/>
</dbReference>
<dbReference type="Pfam" id="PF02653">
    <property type="entry name" value="BPD_transp_2"/>
    <property type="match status" value="1"/>
</dbReference>
<dbReference type="PANTHER" id="PTHR11795:SF371">
    <property type="entry name" value="HIGH-AFFINITY BRANCHED-CHAIN AMINO ACID TRANSPORT SYSTEM PERMEASE PROTEIN LIVH"/>
    <property type="match status" value="1"/>
</dbReference>
<dbReference type="GO" id="GO:0015808">
    <property type="term" value="P:L-alanine transport"/>
    <property type="evidence" value="ECO:0007669"/>
    <property type="project" value="TreeGrafter"/>
</dbReference>
<name>A0A0S2M1X8_9MICC</name>
<evidence type="ECO:0000256" key="1">
    <source>
        <dbReference type="ARBA" id="ARBA00004651"/>
    </source>
</evidence>
<reference evidence="11 12" key="2">
    <citation type="journal article" date="2016" name="J. Biotechnol.">
        <title>Complete genome sequence of Arthrobacter alpinus ERGS4:06, a yellow pigmented bacterium tolerant to cold and radiations isolated from Sikkim Himalaya.</title>
        <authorList>
            <person name="Kumar R."/>
            <person name="Singh D."/>
            <person name="Swarnkar M.K."/>
            <person name="Singh A.K."/>
            <person name="Kumar S."/>
        </authorList>
    </citation>
    <scope>NUCLEOTIDE SEQUENCE [LARGE SCALE GENOMIC DNA]</scope>
    <source>
        <strain evidence="11 12">ERGS4:06</strain>
    </source>
</reference>
<evidence type="ECO:0000256" key="3">
    <source>
        <dbReference type="ARBA" id="ARBA00022475"/>
    </source>
</evidence>
<dbReference type="InterPro" id="IPR001851">
    <property type="entry name" value="ABC_transp_permease"/>
</dbReference>
<sequence>MTQLVWNGLFVGSFYALIALGYSMVYGIIKLLNFAHGDLYMLGAFIGYAMLSSVGIIPASMSITALLIVLLLTMIISGGIGVGIERLAYRPLRGSPRLAVLITAVGASFTLEYGVSAIAGPNPRVFPVRLQGQTFDVLGARVSAPQIVLMVIAVLLMLSLNSYIQRTSMGRAMRAIALDPKGSLLMGINVNKVITWTFFIGSALAGAAGVMAGAYYGKIDFLMGFIIGLKAFTAAVIGGIGNIKGAMLGGLLLGLLEAFGSQWLGGEWRDVFTFAVLIAFLTLKPTGLLGERVTERV</sequence>
<accession>A0A0S2M1X8</accession>
<keyword evidence="7 10" id="KW-1133">Transmembrane helix</keyword>
<keyword evidence="3" id="KW-1003">Cell membrane</keyword>
<dbReference type="Proteomes" id="UP000059574">
    <property type="component" value="Chromosome"/>
</dbReference>
<proteinExistence type="inferred from homology"/>
<dbReference type="InterPro" id="IPR052157">
    <property type="entry name" value="BCAA_transport_permease"/>
</dbReference>
<evidence type="ECO:0000313" key="12">
    <source>
        <dbReference type="Proteomes" id="UP000059574"/>
    </source>
</evidence>
<feature type="transmembrane region" description="Helical" evidence="10">
    <location>
        <begin position="193"/>
        <end position="215"/>
    </location>
</feature>
<feature type="transmembrane region" description="Helical" evidence="10">
    <location>
        <begin position="96"/>
        <end position="119"/>
    </location>
</feature>
<dbReference type="GO" id="GO:0015190">
    <property type="term" value="F:L-leucine transmembrane transporter activity"/>
    <property type="evidence" value="ECO:0007669"/>
    <property type="project" value="TreeGrafter"/>
</dbReference>
<evidence type="ECO:0000256" key="4">
    <source>
        <dbReference type="ARBA" id="ARBA00022519"/>
    </source>
</evidence>
<keyword evidence="6" id="KW-0029">Amino-acid transport</keyword>
<feature type="transmembrane region" description="Helical" evidence="10">
    <location>
        <begin position="6"/>
        <end position="27"/>
    </location>
</feature>
<evidence type="ECO:0000256" key="7">
    <source>
        <dbReference type="ARBA" id="ARBA00022989"/>
    </source>
</evidence>
<organism evidence="11 12">
    <name type="scientific">Arthrobacter alpinus</name>
    <dbReference type="NCBI Taxonomy" id="656366"/>
    <lineage>
        <taxon>Bacteria</taxon>
        <taxon>Bacillati</taxon>
        <taxon>Actinomycetota</taxon>
        <taxon>Actinomycetes</taxon>
        <taxon>Micrococcales</taxon>
        <taxon>Micrococcaceae</taxon>
        <taxon>Arthrobacter</taxon>
    </lineage>
</organism>
<dbReference type="GO" id="GO:0005886">
    <property type="term" value="C:plasma membrane"/>
    <property type="evidence" value="ECO:0007669"/>
    <property type="project" value="UniProtKB-SubCell"/>
</dbReference>
<feature type="transmembrane region" description="Helical" evidence="10">
    <location>
        <begin position="63"/>
        <end position="84"/>
    </location>
</feature>
<feature type="transmembrane region" description="Helical" evidence="10">
    <location>
        <begin position="221"/>
        <end position="240"/>
    </location>
</feature>
<dbReference type="EMBL" id="CP013200">
    <property type="protein sequence ID" value="ALO67725.1"/>
    <property type="molecule type" value="Genomic_DNA"/>
</dbReference>
<evidence type="ECO:0000256" key="10">
    <source>
        <dbReference type="SAM" id="Phobius"/>
    </source>
</evidence>
<evidence type="ECO:0000256" key="6">
    <source>
        <dbReference type="ARBA" id="ARBA00022970"/>
    </source>
</evidence>
<protein>
    <submittedName>
        <fullName evidence="11">ABC transporter permease</fullName>
    </submittedName>
</protein>
<dbReference type="CDD" id="cd06582">
    <property type="entry name" value="TM_PBP1_LivH_like"/>
    <property type="match status" value="1"/>
</dbReference>
<gene>
    <name evidence="11" type="ORF">AS189_16125</name>
</gene>
<feature type="transmembrane region" description="Helical" evidence="10">
    <location>
        <begin position="144"/>
        <end position="164"/>
    </location>
</feature>
<feature type="transmembrane region" description="Helical" evidence="10">
    <location>
        <begin position="247"/>
        <end position="265"/>
    </location>
</feature>
<dbReference type="AlphaFoldDB" id="A0A0S2M1X8"/>
<evidence type="ECO:0000256" key="9">
    <source>
        <dbReference type="ARBA" id="ARBA00037998"/>
    </source>
</evidence>
<keyword evidence="2" id="KW-0813">Transport</keyword>
<keyword evidence="4" id="KW-0997">Cell inner membrane</keyword>
<dbReference type="GO" id="GO:0015188">
    <property type="term" value="F:L-isoleucine transmembrane transporter activity"/>
    <property type="evidence" value="ECO:0007669"/>
    <property type="project" value="TreeGrafter"/>
</dbReference>
<reference evidence="12" key="1">
    <citation type="submission" date="2015-11" db="EMBL/GenBank/DDBJ databases">
        <authorList>
            <person name="Kumar R."/>
            <person name="Singh D."/>
            <person name="Swarnkar M.K."/>
            <person name="Singh A.K."/>
            <person name="Kumar S."/>
        </authorList>
    </citation>
    <scope>NUCLEOTIDE SEQUENCE [LARGE SCALE GENOMIC DNA]</scope>
    <source>
        <strain evidence="12">ERGS4:06</strain>
    </source>
</reference>
<feature type="transmembrane region" description="Helical" evidence="10">
    <location>
        <begin position="39"/>
        <end position="57"/>
    </location>
</feature>
<comment type="similarity">
    <text evidence="9">Belongs to the binding-protein-dependent transport system permease family. LivHM subfamily.</text>
</comment>
<keyword evidence="5 10" id="KW-0812">Transmembrane</keyword>
<comment type="subcellular location">
    <subcellularLocation>
        <location evidence="1">Cell membrane</location>
        <topology evidence="1">Multi-pass membrane protein</topology>
    </subcellularLocation>
</comment>
<keyword evidence="8 10" id="KW-0472">Membrane</keyword>
<evidence type="ECO:0000313" key="11">
    <source>
        <dbReference type="EMBL" id="ALO67725.1"/>
    </source>
</evidence>
<feature type="transmembrane region" description="Helical" evidence="10">
    <location>
        <begin position="271"/>
        <end position="290"/>
    </location>
</feature>
<dbReference type="GO" id="GO:1903806">
    <property type="term" value="P:L-isoleucine import across plasma membrane"/>
    <property type="evidence" value="ECO:0007669"/>
    <property type="project" value="TreeGrafter"/>
</dbReference>
<evidence type="ECO:0000256" key="2">
    <source>
        <dbReference type="ARBA" id="ARBA00022448"/>
    </source>
</evidence>
<evidence type="ECO:0000256" key="5">
    <source>
        <dbReference type="ARBA" id="ARBA00022692"/>
    </source>
</evidence>
<dbReference type="GO" id="GO:0005304">
    <property type="term" value="F:L-valine transmembrane transporter activity"/>
    <property type="evidence" value="ECO:0007669"/>
    <property type="project" value="TreeGrafter"/>
</dbReference>
<dbReference type="RefSeq" id="WP_062291137.1">
    <property type="nucleotide sequence ID" value="NZ_CP013200.1"/>
</dbReference>
<evidence type="ECO:0000256" key="8">
    <source>
        <dbReference type="ARBA" id="ARBA00023136"/>
    </source>
</evidence>